<dbReference type="RefSeq" id="WP_373313598.1">
    <property type="nucleotide sequence ID" value="NZ_JBIBAC010000016.1"/>
</dbReference>
<evidence type="ECO:0008006" key="3">
    <source>
        <dbReference type="Google" id="ProtNLM"/>
    </source>
</evidence>
<dbReference type="Proteomes" id="UP000646738">
    <property type="component" value="Unassembled WGS sequence"/>
</dbReference>
<organism evidence="1 2">
    <name type="scientific">Streptomyces rubradiris</name>
    <name type="common">Streptomyces achromogenes subsp. rubradiris</name>
    <dbReference type="NCBI Taxonomy" id="285531"/>
    <lineage>
        <taxon>Bacteria</taxon>
        <taxon>Bacillati</taxon>
        <taxon>Actinomycetota</taxon>
        <taxon>Actinomycetes</taxon>
        <taxon>Kitasatosporales</taxon>
        <taxon>Streptomycetaceae</taxon>
        <taxon>Streptomyces</taxon>
    </lineage>
</organism>
<accession>A0ABQ3R8F6</accession>
<sequence>MLAGHRLILPSVVELEDGNRPIGWQPTRRRQIEDALPVPTARYEERQGHAPGERASYALACQADQCRPPKRTELLSLTELRERWRASAIRAFGACTVYRLAERTRWCGRGCVRWPRSSWRPWTPSPWTVQAAVDDHTRPVGRGRSMTADLCALYRAAPRTRPCRAR</sequence>
<protein>
    <recommendedName>
        <fullName evidence="3">Transposase</fullName>
    </recommendedName>
</protein>
<evidence type="ECO:0000313" key="2">
    <source>
        <dbReference type="Proteomes" id="UP000646738"/>
    </source>
</evidence>
<reference evidence="2" key="1">
    <citation type="submission" date="2023-07" db="EMBL/GenBank/DDBJ databases">
        <title>Whole genome shotgun sequence of Streptomyces achromogenes subsp. rubradiris NBRC 14000.</title>
        <authorList>
            <person name="Komaki H."/>
            <person name="Tamura T."/>
        </authorList>
    </citation>
    <scope>NUCLEOTIDE SEQUENCE [LARGE SCALE GENOMIC DNA]</scope>
    <source>
        <strain evidence="2">NBRC 14000</strain>
    </source>
</reference>
<proteinExistence type="predicted"/>
<keyword evidence="2" id="KW-1185">Reference proteome</keyword>
<dbReference type="EMBL" id="BNEA01000007">
    <property type="protein sequence ID" value="GHI52135.1"/>
    <property type="molecule type" value="Genomic_DNA"/>
</dbReference>
<gene>
    <name evidence="1" type="ORF">Srubr_19810</name>
</gene>
<evidence type="ECO:0000313" key="1">
    <source>
        <dbReference type="EMBL" id="GHI52135.1"/>
    </source>
</evidence>
<comment type="caution">
    <text evidence="1">The sequence shown here is derived from an EMBL/GenBank/DDBJ whole genome shotgun (WGS) entry which is preliminary data.</text>
</comment>
<name>A0ABQ3R8F6_STRRR</name>